<evidence type="ECO:0000259" key="2">
    <source>
        <dbReference type="PROSITE" id="PS51384"/>
    </source>
</evidence>
<dbReference type="Gene3D" id="3.40.50.80">
    <property type="entry name" value="Nucleotide-binding domain of ferredoxin-NADP reductase (FNR) module"/>
    <property type="match status" value="1"/>
</dbReference>
<feature type="domain" description="FAD-binding FR-type" evidence="2">
    <location>
        <begin position="22"/>
        <end position="149"/>
    </location>
</feature>
<comment type="similarity">
    <text evidence="1">Belongs to the SIP oxidoreductase family.</text>
</comment>
<dbReference type="SUPFAM" id="SSF63380">
    <property type="entry name" value="Riboflavin synthase domain-like"/>
    <property type="match status" value="1"/>
</dbReference>
<dbReference type="Pfam" id="PF08021">
    <property type="entry name" value="FAD_binding_9"/>
    <property type="match status" value="1"/>
</dbReference>
<dbReference type="AlphaFoldDB" id="B2FQE5"/>
<dbReference type="PROSITE" id="PS51384">
    <property type="entry name" value="FAD_FR"/>
    <property type="match status" value="1"/>
</dbReference>
<evidence type="ECO:0000313" key="4">
    <source>
        <dbReference type="Proteomes" id="UP000008840"/>
    </source>
</evidence>
<accession>B2FQE5</accession>
<dbReference type="InterPro" id="IPR013113">
    <property type="entry name" value="SIP_FAD-bd"/>
</dbReference>
<organism evidence="3 4">
    <name type="scientific">Stenotrophomonas maltophilia (strain K279a)</name>
    <dbReference type="NCBI Taxonomy" id="522373"/>
    <lineage>
        <taxon>Bacteria</taxon>
        <taxon>Pseudomonadati</taxon>
        <taxon>Pseudomonadota</taxon>
        <taxon>Gammaproteobacteria</taxon>
        <taxon>Lysobacterales</taxon>
        <taxon>Lysobacteraceae</taxon>
        <taxon>Stenotrophomonas</taxon>
        <taxon>Stenotrophomonas maltophilia group</taxon>
    </lineage>
</organism>
<dbReference type="EnsemblBacteria" id="CAQ46994">
    <property type="protein sequence ID" value="CAQ46994"/>
    <property type="gene ID" value="Smlt3577"/>
</dbReference>
<name>B2FQE5_STRMK</name>
<dbReference type="InterPro" id="IPR039261">
    <property type="entry name" value="FNR_nucleotide-bd"/>
</dbReference>
<gene>
    <name evidence="3" type="ordered locus">Smlt3577</name>
</gene>
<dbReference type="InterPro" id="IPR017938">
    <property type="entry name" value="Riboflavin_synthase-like_b-brl"/>
</dbReference>
<sequence length="313" mass="34567">MHDSQPIRCRCMRFPMAAQQTYRLFEVALKERRVLSPSLDRMVFTGADVARMKTEGPDQRIKVFFPLPGQEVPQVPSGEDWYPRYRALPDDKRPPMRTYTIRQLRAEQGEVDVDFVIHGETGPASRWAMHARPGDRVVLLAPDADCAESSEGWEWKPPAGVGQVLLVADETALPAVAGILEELAAMVDPPRTLALLEVAQAGDAVHLKAPSSAELVWLPRGQAAYGQRLLQAVQARLAGTSGVAAGDALEEIDVDTQILWEQADTRVAGPLYAWVAGEAGAVMAIRRHLVRDCGLDRRAITFMGYWRHGKVLD</sequence>
<dbReference type="PANTHER" id="PTHR30157">
    <property type="entry name" value="FERRIC REDUCTASE, NADPH-DEPENDENT"/>
    <property type="match status" value="1"/>
</dbReference>
<dbReference type="PANTHER" id="PTHR30157:SF0">
    <property type="entry name" value="NADPH-DEPENDENT FERRIC-CHELATE REDUCTASE"/>
    <property type="match status" value="1"/>
</dbReference>
<proteinExistence type="inferred from homology"/>
<dbReference type="InterPro" id="IPR007037">
    <property type="entry name" value="SIP_rossman_dom"/>
</dbReference>
<protein>
    <submittedName>
        <fullName evidence="3">Siderophore interacting FAD binding protein</fullName>
    </submittedName>
</protein>
<dbReference type="HOGENOM" id="CLU_040923_2_0_6"/>
<dbReference type="EMBL" id="AM743169">
    <property type="protein sequence ID" value="CAQ46994.1"/>
    <property type="molecule type" value="Genomic_DNA"/>
</dbReference>
<evidence type="ECO:0000256" key="1">
    <source>
        <dbReference type="ARBA" id="ARBA00035644"/>
    </source>
</evidence>
<dbReference type="Pfam" id="PF04954">
    <property type="entry name" value="SIP"/>
    <property type="match status" value="1"/>
</dbReference>
<dbReference type="Gene3D" id="2.40.30.10">
    <property type="entry name" value="Translation factors"/>
    <property type="match status" value="1"/>
</dbReference>
<dbReference type="GO" id="GO:0016491">
    <property type="term" value="F:oxidoreductase activity"/>
    <property type="evidence" value="ECO:0007669"/>
    <property type="project" value="InterPro"/>
</dbReference>
<reference evidence="3 4" key="1">
    <citation type="journal article" date="2008" name="Genome Biol.">
        <title>The complete genome, comparative and functional analysis of Stenotrophomonas maltophilia reveals an organism heavily shielded by drug resistance determinants.</title>
        <authorList>
            <person name="Crossman L.C."/>
            <person name="Gould V.C."/>
            <person name="Dow J.M."/>
            <person name="Vernikos G.S."/>
            <person name="Okazaki A."/>
            <person name="Sebaihia M."/>
            <person name="Saunders D."/>
            <person name="Arrowsmith C."/>
            <person name="Carver T."/>
            <person name="Peters N."/>
            <person name="Adlem E."/>
            <person name="Kerhornou A."/>
            <person name="Lord A."/>
            <person name="Murphy L."/>
            <person name="Seeger K."/>
            <person name="Squares R."/>
            <person name="Rutter S."/>
            <person name="Quail M.A."/>
            <person name="Rajandream M.A."/>
            <person name="Harris D."/>
            <person name="Churcher C."/>
            <person name="Bentley S.D."/>
            <person name="Parkhill J."/>
            <person name="Thomson N.R."/>
            <person name="Avison M.B."/>
        </authorList>
    </citation>
    <scope>NUCLEOTIDE SEQUENCE [LARGE SCALE GENOMIC DNA]</scope>
    <source>
        <strain evidence="3 4">K279a</strain>
    </source>
</reference>
<dbReference type="KEGG" id="sml:Smlt3577"/>
<dbReference type="CDD" id="cd06193">
    <property type="entry name" value="siderophore_interacting"/>
    <property type="match status" value="1"/>
</dbReference>
<evidence type="ECO:0000313" key="3">
    <source>
        <dbReference type="EMBL" id="CAQ46994.1"/>
    </source>
</evidence>
<dbReference type="InterPro" id="IPR039374">
    <property type="entry name" value="SIP_fam"/>
</dbReference>
<dbReference type="eggNOG" id="COG2375">
    <property type="taxonomic scope" value="Bacteria"/>
</dbReference>
<keyword evidence="4" id="KW-1185">Reference proteome</keyword>
<dbReference type="Proteomes" id="UP000008840">
    <property type="component" value="Chromosome"/>
</dbReference>
<dbReference type="InterPro" id="IPR017927">
    <property type="entry name" value="FAD-bd_FR_type"/>
</dbReference>